<dbReference type="STRING" id="45067.Llan_2274"/>
<reference evidence="2 3" key="1">
    <citation type="submission" date="2015-11" db="EMBL/GenBank/DDBJ databases">
        <title>Genomic analysis of 38 Legionella species identifies large and diverse effector repertoires.</title>
        <authorList>
            <person name="Burstein D."/>
            <person name="Amaro F."/>
            <person name="Zusman T."/>
            <person name="Lifshitz Z."/>
            <person name="Cohen O."/>
            <person name="Gilbert J.A."/>
            <person name="Pupko T."/>
            <person name="Shuman H.A."/>
            <person name="Segal G."/>
        </authorList>
    </citation>
    <scope>NUCLEOTIDE SEQUENCE [LARGE SCALE GENOMIC DNA]</scope>
    <source>
        <strain evidence="2 3">ATCC 49751</strain>
    </source>
</reference>
<dbReference type="Proteomes" id="UP000054869">
    <property type="component" value="Unassembled WGS sequence"/>
</dbReference>
<dbReference type="EMBL" id="LNYI01000056">
    <property type="protein sequence ID" value="KTD19074.1"/>
    <property type="molecule type" value="Genomic_DNA"/>
</dbReference>
<organism evidence="2 3">
    <name type="scientific">Legionella lansingensis</name>
    <dbReference type="NCBI Taxonomy" id="45067"/>
    <lineage>
        <taxon>Bacteria</taxon>
        <taxon>Pseudomonadati</taxon>
        <taxon>Pseudomonadota</taxon>
        <taxon>Gammaproteobacteria</taxon>
        <taxon>Legionellales</taxon>
        <taxon>Legionellaceae</taxon>
        <taxon>Legionella</taxon>
    </lineage>
</organism>
<evidence type="ECO:0000259" key="1">
    <source>
        <dbReference type="SMART" id="SM00421"/>
    </source>
</evidence>
<dbReference type="Pfam" id="PF00196">
    <property type="entry name" value="GerE"/>
    <property type="match status" value="1"/>
</dbReference>
<dbReference type="InterPro" id="IPR036388">
    <property type="entry name" value="WH-like_DNA-bd_sf"/>
</dbReference>
<evidence type="ECO:0000313" key="3">
    <source>
        <dbReference type="Proteomes" id="UP000054869"/>
    </source>
</evidence>
<dbReference type="GO" id="GO:0003677">
    <property type="term" value="F:DNA binding"/>
    <property type="evidence" value="ECO:0007669"/>
    <property type="project" value="InterPro"/>
</dbReference>
<feature type="domain" description="HTH luxR-type" evidence="1">
    <location>
        <begin position="223"/>
        <end position="280"/>
    </location>
</feature>
<keyword evidence="3" id="KW-1185">Reference proteome</keyword>
<dbReference type="SUPFAM" id="SSF46894">
    <property type="entry name" value="C-terminal effector domain of the bipartite response regulators"/>
    <property type="match status" value="1"/>
</dbReference>
<evidence type="ECO:0000313" key="2">
    <source>
        <dbReference type="EMBL" id="KTD19074.1"/>
    </source>
</evidence>
<name>A0A0W0VG55_9GAMM</name>
<dbReference type="AlphaFoldDB" id="A0A0W0VG55"/>
<dbReference type="InterPro" id="IPR016032">
    <property type="entry name" value="Sig_transdc_resp-reg_C-effctor"/>
</dbReference>
<proteinExistence type="predicted"/>
<dbReference type="InterPro" id="IPR000792">
    <property type="entry name" value="Tscrpt_reg_LuxR_C"/>
</dbReference>
<protein>
    <submittedName>
        <fullName evidence="2">LuxR family transcriptional regulator</fullName>
    </submittedName>
</protein>
<comment type="caution">
    <text evidence="2">The sequence shown here is derived from an EMBL/GenBank/DDBJ whole genome shotgun (WGS) entry which is preliminary data.</text>
</comment>
<accession>A0A0W0VG55</accession>
<dbReference type="PATRIC" id="fig|45067.4.peg.2385"/>
<sequence>MHKFSRMKMYTSWITELYRHIFEETPICHWGYMYYDLTGRYIQLASEQYLLDDLFHKELYAEQIMSDIEIIDSTFYSSDVTHDCLLADTMKQVLTNRGYSYFVDFIKRNTFSNNFSTEIVTIASFSNPIEANNFVLNNIDILNKISENMAARCRRLITKENTLILPKDFMISANEFFEHKKQTSKLSLKKRILKSANKSSKLPQFINDNAFDFNQLPFSFLASKEITYREKEIIYLYYYGFNLGRIAAILDISKRTVEKDFENIRKKLKCESSGQIIPTLLRFDNSLQLSIRKSDV</sequence>
<dbReference type="eggNOG" id="COG2771">
    <property type="taxonomic scope" value="Bacteria"/>
</dbReference>
<dbReference type="GO" id="GO:0006355">
    <property type="term" value="P:regulation of DNA-templated transcription"/>
    <property type="evidence" value="ECO:0007669"/>
    <property type="project" value="InterPro"/>
</dbReference>
<dbReference type="Gene3D" id="1.10.10.10">
    <property type="entry name" value="Winged helix-like DNA-binding domain superfamily/Winged helix DNA-binding domain"/>
    <property type="match status" value="1"/>
</dbReference>
<dbReference type="PRINTS" id="PR00038">
    <property type="entry name" value="HTHLUXR"/>
</dbReference>
<dbReference type="SMART" id="SM00421">
    <property type="entry name" value="HTH_LUXR"/>
    <property type="match status" value="1"/>
</dbReference>
<gene>
    <name evidence="2" type="ORF">Llan_2274</name>
</gene>
<dbReference type="OrthoDB" id="5650388at2"/>